<keyword evidence="3 5" id="KW-0418">Kinase</keyword>
<protein>
    <submittedName>
        <fullName evidence="5">Adenosine kinase</fullName>
    </submittedName>
</protein>
<evidence type="ECO:0000256" key="1">
    <source>
        <dbReference type="ARBA" id="ARBA00010688"/>
    </source>
</evidence>
<dbReference type="InterPro" id="IPR011611">
    <property type="entry name" value="PfkB_dom"/>
</dbReference>
<organism evidence="5 6">
    <name type="scientific">Mycobacterium branderi</name>
    <dbReference type="NCBI Taxonomy" id="43348"/>
    <lineage>
        <taxon>Bacteria</taxon>
        <taxon>Bacillati</taxon>
        <taxon>Actinomycetota</taxon>
        <taxon>Actinomycetes</taxon>
        <taxon>Mycobacteriales</taxon>
        <taxon>Mycobacteriaceae</taxon>
        <taxon>Mycobacterium</taxon>
    </lineage>
</organism>
<dbReference type="Pfam" id="PF00294">
    <property type="entry name" value="PfkB"/>
    <property type="match status" value="1"/>
</dbReference>
<comment type="similarity">
    <text evidence="1">Belongs to the carbohydrate kinase PfkB family.</text>
</comment>
<dbReference type="SUPFAM" id="SSF53613">
    <property type="entry name" value="Ribokinase-like"/>
    <property type="match status" value="1"/>
</dbReference>
<dbReference type="GO" id="GO:0016301">
    <property type="term" value="F:kinase activity"/>
    <property type="evidence" value="ECO:0007669"/>
    <property type="project" value="UniProtKB-KW"/>
</dbReference>
<dbReference type="PANTHER" id="PTHR43085:SF46">
    <property type="entry name" value="ADENOSINE KINASE"/>
    <property type="match status" value="1"/>
</dbReference>
<evidence type="ECO:0000256" key="3">
    <source>
        <dbReference type="ARBA" id="ARBA00022777"/>
    </source>
</evidence>
<evidence type="ECO:0000313" key="6">
    <source>
        <dbReference type="Proteomes" id="UP000467379"/>
    </source>
</evidence>
<dbReference type="InterPro" id="IPR050306">
    <property type="entry name" value="PfkB_Carbo_kinase"/>
</dbReference>
<evidence type="ECO:0000313" key="5">
    <source>
        <dbReference type="EMBL" id="BBZ13424.1"/>
    </source>
</evidence>
<proteinExistence type="inferred from homology"/>
<dbReference type="PANTHER" id="PTHR43085">
    <property type="entry name" value="HEXOKINASE FAMILY MEMBER"/>
    <property type="match status" value="1"/>
</dbReference>
<dbReference type="PROSITE" id="PS00583">
    <property type="entry name" value="PFKB_KINASES_1"/>
    <property type="match status" value="1"/>
</dbReference>
<reference evidence="5 6" key="1">
    <citation type="journal article" date="2019" name="Emerg. Microbes Infect.">
        <title>Comprehensive subspecies identification of 175 nontuberculous mycobacteria species based on 7547 genomic profiles.</title>
        <authorList>
            <person name="Matsumoto Y."/>
            <person name="Kinjo T."/>
            <person name="Motooka D."/>
            <person name="Nabeya D."/>
            <person name="Jung N."/>
            <person name="Uechi K."/>
            <person name="Horii T."/>
            <person name="Iida T."/>
            <person name="Fujita J."/>
            <person name="Nakamura S."/>
        </authorList>
    </citation>
    <scope>NUCLEOTIDE SEQUENCE [LARGE SCALE GENOMIC DNA]</scope>
    <source>
        <strain evidence="5 6">JCM 12687</strain>
    </source>
</reference>
<keyword evidence="6" id="KW-1185">Reference proteome</keyword>
<dbReference type="InterPro" id="IPR002173">
    <property type="entry name" value="Carboh/pur_kinase_PfkB_CS"/>
</dbReference>
<dbReference type="CDD" id="cd01942">
    <property type="entry name" value="ribokinase_group_A"/>
    <property type="match status" value="1"/>
</dbReference>
<dbReference type="Gene3D" id="3.40.1190.20">
    <property type="match status" value="1"/>
</dbReference>
<dbReference type="InterPro" id="IPR029056">
    <property type="entry name" value="Ribokinase-like"/>
</dbReference>
<sequence length="330" mass="34979">MKGGFFVTIAVTGSIATDHLMRFPGRFSEQLLADHLQKVSLSFLVDDLVIHRGGVAGNMAYAIGVLGGDVALVGAAGDDFGDYRQWLVSHGVNCDNVLISDTAHTARFVCTTDLEMAQIASFYPGAMSQARDISLADVVSRVGTPELVIVGANDPEAMFLHTEECRKLGLAFAADPSQQLARLSGEEIRRLIGGATYLFTNDYEWDLLLSKTGWTEAEVMAQVGLRVTTLGAKGVDIVDRDGTTIHVGVVPETSQVDPTGVGDAFRAGFLTGRSAGLGLERSAQLGSLVAVLVLESTGTQEWDWDREAAVTRLAGAYGDDAAKEIAAALA</sequence>
<name>A0ABM7KQS2_9MYCO</name>
<keyword evidence="2" id="KW-0808">Transferase</keyword>
<feature type="domain" description="Carbohydrate kinase PfkB" evidence="4">
    <location>
        <begin position="19"/>
        <end position="301"/>
    </location>
</feature>
<dbReference type="Proteomes" id="UP000467379">
    <property type="component" value="Chromosome"/>
</dbReference>
<dbReference type="EMBL" id="AP022606">
    <property type="protein sequence ID" value="BBZ13424.1"/>
    <property type="molecule type" value="Genomic_DNA"/>
</dbReference>
<gene>
    <name evidence="5" type="primary">adoK</name>
    <name evidence="5" type="ORF">MBRA_36190</name>
</gene>
<evidence type="ECO:0000256" key="2">
    <source>
        <dbReference type="ARBA" id="ARBA00022679"/>
    </source>
</evidence>
<evidence type="ECO:0000259" key="4">
    <source>
        <dbReference type="Pfam" id="PF00294"/>
    </source>
</evidence>
<accession>A0ABM7KQS2</accession>